<evidence type="ECO:0000313" key="4">
    <source>
        <dbReference type="EMBL" id="TEB43956.1"/>
    </source>
</evidence>
<feature type="region of interest" description="Disordered" evidence="1">
    <location>
        <begin position="67"/>
        <end position="96"/>
    </location>
</feature>
<keyword evidence="5" id="KW-1185">Reference proteome</keyword>
<dbReference type="InterPro" id="IPR028913">
    <property type="entry name" value="Tox-MPTase3_dom"/>
</dbReference>
<evidence type="ECO:0000259" key="2">
    <source>
        <dbReference type="Pfam" id="PF15639"/>
    </source>
</evidence>
<dbReference type="EMBL" id="SLWA01000004">
    <property type="protein sequence ID" value="TCN57652.1"/>
    <property type="molecule type" value="Genomic_DNA"/>
</dbReference>
<dbReference type="Pfam" id="PF15639">
    <property type="entry name" value="Tox-MPTase3"/>
    <property type="match status" value="1"/>
</dbReference>
<comment type="caution">
    <text evidence="4">The sequence shown here is derived from an EMBL/GenBank/DDBJ whole genome shotgun (WGS) entry which is preliminary data.</text>
</comment>
<evidence type="ECO:0000313" key="3">
    <source>
        <dbReference type="EMBL" id="TCN57652.1"/>
    </source>
</evidence>
<evidence type="ECO:0000256" key="1">
    <source>
        <dbReference type="SAM" id="MobiDB-lite"/>
    </source>
</evidence>
<accession>A0A4Y7UC14</accession>
<evidence type="ECO:0000313" key="6">
    <source>
        <dbReference type="Proteomes" id="UP000298340"/>
    </source>
</evidence>
<name>A0A4Y7UC14_9FLAO</name>
<sequence length="269" mass="30447">MTLHSGFTVLDPITHYSQSPYSAFNNNPIYWADPSGMAGEHYNFQAGRYENDKGSQVTFGEAMASQGLNENGSEKTGDSNSSSSSATSTTSADINPKEAFEYQKKYPRTMQVLRQIRGYAKSNPDILKALSEFSGYSTMEILDKLQYSNSSVLMEIRELQSLNKYNPEGLNNGSAAFYLSIENAEFLETLKTNAEIQAYSFFVAVTILHEFVHVGRINNKMPEPREMGWGWEERAYGKKVNGDSYKEVYKSSNWNFKDNNYKYKLAPLF</sequence>
<feature type="compositionally biased region" description="Low complexity" evidence="1">
    <location>
        <begin position="79"/>
        <end position="92"/>
    </location>
</feature>
<proteinExistence type="predicted"/>
<feature type="domain" description="Tox-MPTase3" evidence="2">
    <location>
        <begin position="103"/>
        <end position="237"/>
    </location>
</feature>
<reference evidence="3 5" key="1">
    <citation type="journal article" date="2015" name="Stand. Genomic Sci.">
        <title>Genomic Encyclopedia of Bacterial and Archaeal Type Strains, Phase III: the genomes of soil and plant-associated and newly described type strains.</title>
        <authorList>
            <person name="Whitman W.B."/>
            <person name="Woyke T."/>
            <person name="Klenk H.P."/>
            <person name="Zhou Y."/>
            <person name="Lilburn T.G."/>
            <person name="Beck B.J."/>
            <person name="De Vos P."/>
            <person name="Vandamme P."/>
            <person name="Eisen J.A."/>
            <person name="Garrity G."/>
            <person name="Hugenholtz P."/>
            <person name="Kyrpides N.C."/>
        </authorList>
    </citation>
    <scope>NUCLEOTIDE SEQUENCE [LARGE SCALE GENOMIC DNA]</scope>
    <source>
        <strain evidence="3 5">P5626</strain>
    </source>
</reference>
<reference evidence="3" key="3">
    <citation type="submission" date="2019-03" db="EMBL/GenBank/DDBJ databases">
        <authorList>
            <person name="Whitman W."/>
            <person name="Huntemann M."/>
            <person name="Clum A."/>
            <person name="Pillay M."/>
            <person name="Palaniappan K."/>
            <person name="Varghese N."/>
            <person name="Mikhailova N."/>
            <person name="Stamatis D."/>
            <person name="Reddy T."/>
            <person name="Daum C."/>
            <person name="Shapiro N."/>
            <person name="Ivanova N."/>
            <person name="Kyrpides N."/>
            <person name="Woyke T."/>
        </authorList>
    </citation>
    <scope>NUCLEOTIDE SEQUENCE</scope>
    <source>
        <strain evidence="3">P5626</strain>
    </source>
</reference>
<dbReference type="EMBL" id="QWDN01000004">
    <property type="protein sequence ID" value="TEB43956.1"/>
    <property type="molecule type" value="Genomic_DNA"/>
</dbReference>
<evidence type="ECO:0000313" key="5">
    <source>
        <dbReference type="Proteomes" id="UP000295270"/>
    </source>
</evidence>
<organism evidence="4 6">
    <name type="scientific">Flavobacterium circumlabens</name>
    <dbReference type="NCBI Taxonomy" id="2133765"/>
    <lineage>
        <taxon>Bacteria</taxon>
        <taxon>Pseudomonadati</taxon>
        <taxon>Bacteroidota</taxon>
        <taxon>Flavobacteriia</taxon>
        <taxon>Flavobacteriales</taxon>
        <taxon>Flavobacteriaceae</taxon>
        <taxon>Flavobacterium</taxon>
    </lineage>
</organism>
<dbReference type="Proteomes" id="UP000295270">
    <property type="component" value="Unassembled WGS sequence"/>
</dbReference>
<gene>
    <name evidence="4" type="ORF">D0809_13790</name>
    <name evidence="3" type="ORF">EV142_104314</name>
</gene>
<dbReference type="AlphaFoldDB" id="A0A4Y7UC14"/>
<dbReference type="Proteomes" id="UP000298340">
    <property type="component" value="Unassembled WGS sequence"/>
</dbReference>
<reference evidence="4 6" key="2">
    <citation type="journal article" date="2018" name="Syst. Appl. Microbiol.">
        <title>Flavobacterium circumlabens sp. nov. and Flavobacterium cupreum sp. nov., two psychrotrophic species isolated from Antarctic environmental samples.</title>
        <authorList>
            <person name="Kralova S."/>
            <person name="Busse H.J."/>
            <person name="Svec P."/>
            <person name="Maslanova I."/>
            <person name="Stankova E."/>
            <person name="Bartak M."/>
            <person name="Sedlacek I."/>
        </authorList>
    </citation>
    <scope>NUCLEOTIDE SEQUENCE [LARGE SCALE GENOMIC DNA]</scope>
    <source>
        <strain evidence="4 6">CCM 8828</strain>
    </source>
</reference>
<protein>
    <submittedName>
        <fullName evidence="3">Zincin-like metallopeptidase toxin 3 of polymorphic toxin system</fullName>
    </submittedName>
</protein>